<dbReference type="GO" id="GO:0012505">
    <property type="term" value="C:endomembrane system"/>
    <property type="evidence" value="ECO:0007669"/>
    <property type="project" value="UniProtKB-SubCell"/>
</dbReference>
<proteinExistence type="predicted"/>
<reference evidence="7" key="1">
    <citation type="submission" date="2014-05" db="EMBL/GenBank/DDBJ databases">
        <title>The genome and life-stage specific transcriptomes of Globodera pallida elucidate key aspects of plant parasitism by a cyst nematode.</title>
        <authorList>
            <person name="Cotton J.A."/>
            <person name="Lilley C.J."/>
            <person name="Jones L.M."/>
            <person name="Kikuchi T."/>
            <person name="Reid A.J."/>
            <person name="Thorpe P."/>
            <person name="Tsai I.J."/>
            <person name="Beasley H."/>
            <person name="Blok V."/>
            <person name="Cock P.J.A."/>
            <person name="Van den Akker S.E."/>
            <person name="Holroyd N."/>
            <person name="Hunt M."/>
            <person name="Mantelin S."/>
            <person name="Naghra H."/>
            <person name="Pain A."/>
            <person name="Palomares-Rius J.E."/>
            <person name="Zarowiecki M."/>
            <person name="Berriman M."/>
            <person name="Jones J.T."/>
            <person name="Urwin P.E."/>
        </authorList>
    </citation>
    <scope>NUCLEOTIDE SEQUENCE [LARGE SCALE GENOMIC DNA]</scope>
    <source>
        <strain evidence="7">Lindley</strain>
    </source>
</reference>
<keyword evidence="2" id="KW-0813">Transport</keyword>
<evidence type="ECO:0000313" key="8">
    <source>
        <dbReference type="WBParaSite" id="GPLIN_001532100"/>
    </source>
</evidence>
<feature type="transmembrane region" description="Helical" evidence="6">
    <location>
        <begin position="324"/>
        <end position="344"/>
    </location>
</feature>
<dbReference type="AlphaFoldDB" id="A0A183CR13"/>
<evidence type="ECO:0000256" key="5">
    <source>
        <dbReference type="ARBA" id="ARBA00023136"/>
    </source>
</evidence>
<dbReference type="InterPro" id="IPR051068">
    <property type="entry name" value="MFS_Domain-Containing_Protein"/>
</dbReference>
<dbReference type="Gene3D" id="1.20.1250.20">
    <property type="entry name" value="MFS general substrate transporter like domains"/>
    <property type="match status" value="1"/>
</dbReference>
<keyword evidence="3 6" id="KW-0812">Transmembrane</keyword>
<feature type="transmembrane region" description="Helical" evidence="6">
    <location>
        <begin position="112"/>
        <end position="130"/>
    </location>
</feature>
<sequence>MSSTALAPKCPGTDWPSIYVSTLVAFIGAIHHNSVMVWPFLQLVDPTANETFYGFLRSISGLGTVLTAMVAGYVCNRTANTRSSMIVGKLLALLSCSIYLCIELAPPSVARVHLLFILFELFLGASVGAANMLRTHVAHASTEADRAKAIGVVSLAPAVGLIVGPVINLLSSTIAFPGWPFAFGIHLNLFTAPILLAMLISALALYLLLFHFDGTIRLRHDGIAQNAVNGRRPSRCAVAAATAPSFDWVAVAICLFTRATVSLCLLNLITVGPPYIQMIFRWSSTEMVRYQSYIMGAIGLHGIAWNLAYAFLDMRKRFSERNAIVVSVGLMLFVYLVTFNWPFLSDTIPYQQQQQLNVSNLSSSSFSVAPSAAAEFSFVEAPLGCPQRFRWCETTTLVNMPIFMGSLVLALGVALPVLHINLDILYSKVLGNIRQVDGL</sequence>
<dbReference type="SUPFAM" id="SSF103473">
    <property type="entry name" value="MFS general substrate transporter"/>
    <property type="match status" value="1"/>
</dbReference>
<organism evidence="7 8">
    <name type="scientific">Globodera pallida</name>
    <name type="common">Potato cyst nematode worm</name>
    <name type="synonym">Heterodera pallida</name>
    <dbReference type="NCBI Taxonomy" id="36090"/>
    <lineage>
        <taxon>Eukaryota</taxon>
        <taxon>Metazoa</taxon>
        <taxon>Ecdysozoa</taxon>
        <taxon>Nematoda</taxon>
        <taxon>Chromadorea</taxon>
        <taxon>Rhabditida</taxon>
        <taxon>Tylenchina</taxon>
        <taxon>Tylenchomorpha</taxon>
        <taxon>Tylenchoidea</taxon>
        <taxon>Heteroderidae</taxon>
        <taxon>Heteroderinae</taxon>
        <taxon>Globodera</taxon>
    </lineage>
</organism>
<feature type="transmembrane region" description="Helical" evidence="6">
    <location>
        <begin position="150"/>
        <end position="170"/>
    </location>
</feature>
<protein>
    <submittedName>
        <fullName evidence="8">MFS domain-containing protein</fullName>
    </submittedName>
</protein>
<reference evidence="8" key="2">
    <citation type="submission" date="2016-06" db="UniProtKB">
        <authorList>
            <consortium name="WormBaseParasite"/>
        </authorList>
    </citation>
    <scope>IDENTIFICATION</scope>
</reference>
<evidence type="ECO:0000256" key="2">
    <source>
        <dbReference type="ARBA" id="ARBA00022448"/>
    </source>
</evidence>
<feature type="transmembrane region" description="Helical" evidence="6">
    <location>
        <begin position="18"/>
        <end position="40"/>
    </location>
</feature>
<feature type="transmembrane region" description="Helical" evidence="6">
    <location>
        <begin position="190"/>
        <end position="210"/>
    </location>
</feature>
<dbReference type="WBParaSite" id="GPLIN_001532100">
    <property type="protein sequence ID" value="GPLIN_001532100"/>
    <property type="gene ID" value="GPLIN_001532100"/>
</dbReference>
<keyword evidence="7" id="KW-1185">Reference proteome</keyword>
<accession>A0A183CR13</accession>
<feature type="transmembrane region" description="Helical" evidence="6">
    <location>
        <begin position="248"/>
        <end position="270"/>
    </location>
</feature>
<name>A0A183CR13_GLOPA</name>
<evidence type="ECO:0000256" key="6">
    <source>
        <dbReference type="SAM" id="Phobius"/>
    </source>
</evidence>
<feature type="transmembrane region" description="Helical" evidence="6">
    <location>
        <begin position="290"/>
        <end position="312"/>
    </location>
</feature>
<evidence type="ECO:0000256" key="4">
    <source>
        <dbReference type="ARBA" id="ARBA00022989"/>
    </source>
</evidence>
<feature type="transmembrane region" description="Helical" evidence="6">
    <location>
        <begin position="86"/>
        <end position="106"/>
    </location>
</feature>
<keyword evidence="5 6" id="KW-0472">Membrane</keyword>
<dbReference type="PANTHER" id="PTHR23510">
    <property type="entry name" value="INNER MEMBRANE TRANSPORT PROTEIN YAJR"/>
    <property type="match status" value="1"/>
</dbReference>
<dbReference type="Proteomes" id="UP000050741">
    <property type="component" value="Unassembled WGS sequence"/>
</dbReference>
<dbReference type="InterPro" id="IPR036259">
    <property type="entry name" value="MFS_trans_sf"/>
</dbReference>
<dbReference type="PANTHER" id="PTHR23510:SF3">
    <property type="entry name" value="MAJOR FACILITATOR SUPERFAMILY DOMAIN-CONTAINING PROTEIN 8"/>
    <property type="match status" value="1"/>
</dbReference>
<feature type="transmembrane region" description="Helical" evidence="6">
    <location>
        <begin position="398"/>
        <end position="418"/>
    </location>
</feature>
<evidence type="ECO:0000256" key="1">
    <source>
        <dbReference type="ARBA" id="ARBA00004127"/>
    </source>
</evidence>
<keyword evidence="4 6" id="KW-1133">Transmembrane helix</keyword>
<comment type="subcellular location">
    <subcellularLocation>
        <location evidence="1">Endomembrane system</location>
        <topology evidence="1">Multi-pass membrane protein</topology>
    </subcellularLocation>
</comment>
<feature type="transmembrane region" description="Helical" evidence="6">
    <location>
        <begin position="52"/>
        <end position="74"/>
    </location>
</feature>
<dbReference type="GO" id="GO:0005765">
    <property type="term" value="C:lysosomal membrane"/>
    <property type="evidence" value="ECO:0007669"/>
    <property type="project" value="TreeGrafter"/>
</dbReference>
<evidence type="ECO:0000313" key="7">
    <source>
        <dbReference type="Proteomes" id="UP000050741"/>
    </source>
</evidence>
<evidence type="ECO:0000256" key="3">
    <source>
        <dbReference type="ARBA" id="ARBA00022692"/>
    </source>
</evidence>